<dbReference type="Proteomes" id="UP000037035">
    <property type="component" value="Unassembled WGS sequence"/>
</dbReference>
<proteinExistence type="predicted"/>
<gene>
    <name evidence="1" type="ORF">VP01_3924g3</name>
</gene>
<evidence type="ECO:0000313" key="2">
    <source>
        <dbReference type="Proteomes" id="UP000037035"/>
    </source>
</evidence>
<protein>
    <submittedName>
        <fullName evidence="1">Uncharacterized protein</fullName>
    </submittedName>
</protein>
<reference evidence="1 2" key="1">
    <citation type="submission" date="2015-08" db="EMBL/GenBank/DDBJ databases">
        <title>Next Generation Sequencing and Analysis of the Genome of Puccinia sorghi L Schw, the Causal Agent of Maize Common Rust.</title>
        <authorList>
            <person name="Rochi L."/>
            <person name="Burguener G."/>
            <person name="Darino M."/>
            <person name="Turjanski A."/>
            <person name="Kreff E."/>
            <person name="Dieguez M.J."/>
            <person name="Sacco F."/>
        </authorList>
    </citation>
    <scope>NUCLEOTIDE SEQUENCE [LARGE SCALE GENOMIC DNA]</scope>
    <source>
        <strain evidence="1 2">RO10H11247</strain>
    </source>
</reference>
<evidence type="ECO:0000313" key="1">
    <source>
        <dbReference type="EMBL" id="KNZ51508.1"/>
    </source>
</evidence>
<name>A0A0L6USI8_9BASI</name>
<dbReference type="VEuPathDB" id="FungiDB:VP01_3924g3"/>
<sequence length="55" mass="6093">MTGNQLGDLSKNNIQHQKLCVNSIEEASESIHQLSDQREGEKVMGLQKSVLLGKK</sequence>
<accession>A0A0L6USI8</accession>
<dbReference type="AlphaFoldDB" id="A0A0L6USI8"/>
<keyword evidence="2" id="KW-1185">Reference proteome</keyword>
<organism evidence="1 2">
    <name type="scientific">Puccinia sorghi</name>
    <dbReference type="NCBI Taxonomy" id="27349"/>
    <lineage>
        <taxon>Eukaryota</taxon>
        <taxon>Fungi</taxon>
        <taxon>Dikarya</taxon>
        <taxon>Basidiomycota</taxon>
        <taxon>Pucciniomycotina</taxon>
        <taxon>Pucciniomycetes</taxon>
        <taxon>Pucciniales</taxon>
        <taxon>Pucciniaceae</taxon>
        <taxon>Puccinia</taxon>
    </lineage>
</organism>
<dbReference type="EMBL" id="LAVV01008973">
    <property type="protein sequence ID" value="KNZ51508.1"/>
    <property type="molecule type" value="Genomic_DNA"/>
</dbReference>
<comment type="caution">
    <text evidence="1">The sequence shown here is derived from an EMBL/GenBank/DDBJ whole genome shotgun (WGS) entry which is preliminary data.</text>
</comment>